<gene>
    <name evidence="2" type="ORF">GQ55_9G319500</name>
</gene>
<feature type="domain" description="Integrase zinc-binding" evidence="1">
    <location>
        <begin position="45"/>
        <end position="102"/>
    </location>
</feature>
<dbReference type="InterPro" id="IPR050951">
    <property type="entry name" value="Retrovirus_Pol_polyprotein"/>
</dbReference>
<sequence>MAQQHDEGVKIIKQMLAQEEEKYKCFQVDHKGILWFNGRIVVPKDHQLCKQILDEAHLSKFFMHPGSTKMYQDLRQNFWWTRMKREIARYVSKCDICQRVKASHLKVAGVLQPLPIPSWKWEDISMDFIVGLSNTS</sequence>
<accession>A0A2T7C838</accession>
<reference evidence="2 3" key="1">
    <citation type="submission" date="2018-04" db="EMBL/GenBank/DDBJ databases">
        <title>WGS assembly of Panicum hallii var. hallii HAL2.</title>
        <authorList>
            <person name="Lovell J."/>
            <person name="Jenkins J."/>
            <person name="Lowry D."/>
            <person name="Mamidi S."/>
            <person name="Sreedasyam A."/>
            <person name="Weng X."/>
            <person name="Barry K."/>
            <person name="Bonette J."/>
            <person name="Campitelli B."/>
            <person name="Daum C."/>
            <person name="Gordon S."/>
            <person name="Gould B."/>
            <person name="Lipzen A."/>
            <person name="MacQueen A."/>
            <person name="Palacio-Mejia J."/>
            <person name="Plott C."/>
            <person name="Shakirov E."/>
            <person name="Shu S."/>
            <person name="Yoshinaga Y."/>
            <person name="Zane M."/>
            <person name="Rokhsar D."/>
            <person name="Grimwood J."/>
            <person name="Schmutz J."/>
            <person name="Juenger T."/>
        </authorList>
    </citation>
    <scope>NUCLEOTIDE SEQUENCE [LARGE SCALE GENOMIC DNA]</scope>
    <source>
        <strain evidence="3">cv. HAL2</strain>
    </source>
</reference>
<dbReference type="EMBL" id="CM009757">
    <property type="protein sequence ID" value="PUZ39505.1"/>
    <property type="molecule type" value="Genomic_DNA"/>
</dbReference>
<dbReference type="Pfam" id="PF17921">
    <property type="entry name" value="Integrase_H2C2"/>
    <property type="match status" value="1"/>
</dbReference>
<organism evidence="2 3">
    <name type="scientific">Panicum hallii var. hallii</name>
    <dbReference type="NCBI Taxonomy" id="1504633"/>
    <lineage>
        <taxon>Eukaryota</taxon>
        <taxon>Viridiplantae</taxon>
        <taxon>Streptophyta</taxon>
        <taxon>Embryophyta</taxon>
        <taxon>Tracheophyta</taxon>
        <taxon>Spermatophyta</taxon>
        <taxon>Magnoliopsida</taxon>
        <taxon>Liliopsida</taxon>
        <taxon>Poales</taxon>
        <taxon>Poaceae</taxon>
        <taxon>PACMAD clade</taxon>
        <taxon>Panicoideae</taxon>
        <taxon>Panicodae</taxon>
        <taxon>Paniceae</taxon>
        <taxon>Panicinae</taxon>
        <taxon>Panicum</taxon>
        <taxon>Panicum sect. Panicum</taxon>
    </lineage>
</organism>
<evidence type="ECO:0000313" key="2">
    <source>
        <dbReference type="EMBL" id="PUZ39505.1"/>
    </source>
</evidence>
<keyword evidence="3" id="KW-1185">Reference proteome</keyword>
<dbReference type="PANTHER" id="PTHR37984:SF5">
    <property type="entry name" value="PROTEIN NYNRIN-LIKE"/>
    <property type="match status" value="1"/>
</dbReference>
<dbReference type="PANTHER" id="PTHR37984">
    <property type="entry name" value="PROTEIN CBG26694"/>
    <property type="match status" value="1"/>
</dbReference>
<evidence type="ECO:0000259" key="1">
    <source>
        <dbReference type="Pfam" id="PF17921"/>
    </source>
</evidence>
<protein>
    <recommendedName>
        <fullName evidence="1">Integrase zinc-binding domain-containing protein</fullName>
    </recommendedName>
</protein>
<dbReference type="Gramene" id="PUZ39505">
    <property type="protein sequence ID" value="PUZ39505"/>
    <property type="gene ID" value="GQ55_9G319500"/>
</dbReference>
<dbReference type="InterPro" id="IPR041588">
    <property type="entry name" value="Integrase_H2C2"/>
</dbReference>
<dbReference type="STRING" id="1504633.A0A2T7C838"/>
<dbReference type="Proteomes" id="UP000244336">
    <property type="component" value="Chromosome 9"/>
</dbReference>
<dbReference type="Gene3D" id="1.10.340.70">
    <property type="match status" value="1"/>
</dbReference>
<proteinExistence type="predicted"/>
<dbReference type="AlphaFoldDB" id="A0A2T7C838"/>
<evidence type="ECO:0000313" key="3">
    <source>
        <dbReference type="Proteomes" id="UP000244336"/>
    </source>
</evidence>
<dbReference type="OrthoDB" id="695013at2759"/>
<dbReference type="FunFam" id="1.10.340.70:FF:000001">
    <property type="entry name" value="Retrovirus-related Pol polyprotein from transposon gypsy-like Protein"/>
    <property type="match status" value="1"/>
</dbReference>
<name>A0A2T7C838_9POAL</name>